<dbReference type="EMBL" id="JBHRXP010000007">
    <property type="protein sequence ID" value="MFC3581111.1"/>
    <property type="molecule type" value="Genomic_DNA"/>
</dbReference>
<organism evidence="2 3">
    <name type="scientific">Sphingomonas hylomeconis</name>
    <dbReference type="NCBI Taxonomy" id="1395958"/>
    <lineage>
        <taxon>Bacteria</taxon>
        <taxon>Pseudomonadati</taxon>
        <taxon>Pseudomonadota</taxon>
        <taxon>Alphaproteobacteria</taxon>
        <taxon>Sphingomonadales</taxon>
        <taxon>Sphingomonadaceae</taxon>
        <taxon>Sphingomonas</taxon>
    </lineage>
</organism>
<feature type="domain" description="GapR-like DNA-binding" evidence="1">
    <location>
        <begin position="47"/>
        <end position="118"/>
    </location>
</feature>
<evidence type="ECO:0000259" key="1">
    <source>
        <dbReference type="Pfam" id="PF10073"/>
    </source>
</evidence>
<reference evidence="3" key="1">
    <citation type="journal article" date="2019" name="Int. J. Syst. Evol. Microbiol.">
        <title>The Global Catalogue of Microorganisms (GCM) 10K type strain sequencing project: providing services to taxonomists for standard genome sequencing and annotation.</title>
        <authorList>
            <consortium name="The Broad Institute Genomics Platform"/>
            <consortium name="The Broad Institute Genome Sequencing Center for Infectious Disease"/>
            <person name="Wu L."/>
            <person name="Ma J."/>
        </authorList>
    </citation>
    <scope>NUCLEOTIDE SEQUENCE [LARGE SCALE GENOMIC DNA]</scope>
    <source>
        <strain evidence="3">KCTC 42739</strain>
    </source>
</reference>
<comment type="caution">
    <text evidence="2">The sequence shown here is derived from an EMBL/GenBank/DDBJ whole genome shotgun (WGS) entry which is preliminary data.</text>
</comment>
<name>A0ABV7SYB0_9SPHN</name>
<keyword evidence="3" id="KW-1185">Reference proteome</keyword>
<dbReference type="InterPro" id="IPR046367">
    <property type="entry name" value="GapR-like_DNA-bd"/>
</dbReference>
<evidence type="ECO:0000313" key="3">
    <source>
        <dbReference type="Proteomes" id="UP001595713"/>
    </source>
</evidence>
<sequence length="120" mass="13238">MTMRAVPDGNGGFRHVPTPFVPQIVPKGGKKKKVVVPDPIITNGEAAAEQLRLLVEALERLHEEKAGIADDISDKLAEAKSNGYDTKAIRAMLTLRRQEKHHRDEFEGILETYKIALGLA</sequence>
<dbReference type="Pfam" id="PF10073">
    <property type="entry name" value="GapR_DNA-bd"/>
    <property type="match status" value="1"/>
</dbReference>
<proteinExistence type="predicted"/>
<gene>
    <name evidence="2" type="ORF">ACFONA_13145</name>
</gene>
<accession>A0ABV7SYB0</accession>
<protein>
    <submittedName>
        <fullName evidence="2">DUF2312 domain-containing protein</fullName>
    </submittedName>
</protein>
<evidence type="ECO:0000313" key="2">
    <source>
        <dbReference type="EMBL" id="MFC3581111.1"/>
    </source>
</evidence>
<dbReference type="Proteomes" id="UP001595713">
    <property type="component" value="Unassembled WGS sequence"/>
</dbReference>